<accession>A0A073K693</accession>
<keyword evidence="2" id="KW-1185">Reference proteome</keyword>
<evidence type="ECO:0000313" key="1">
    <source>
        <dbReference type="EMBL" id="KEK22061.1"/>
    </source>
</evidence>
<gene>
    <name evidence="1" type="ORF">BAGA_22470</name>
</gene>
<organism evidence="1 2">
    <name type="scientific">Bacillus gaemokensis</name>
    <dbReference type="NCBI Taxonomy" id="574375"/>
    <lineage>
        <taxon>Bacteria</taxon>
        <taxon>Bacillati</taxon>
        <taxon>Bacillota</taxon>
        <taxon>Bacilli</taxon>
        <taxon>Bacillales</taxon>
        <taxon>Bacillaceae</taxon>
        <taxon>Bacillus</taxon>
        <taxon>Bacillus cereus group</taxon>
    </lineage>
</organism>
<proteinExistence type="predicted"/>
<protein>
    <submittedName>
        <fullName evidence="1">Uncharacterized protein</fullName>
    </submittedName>
</protein>
<dbReference type="RefSeq" id="WP_033678248.1">
    <property type="nucleotide sequence ID" value="NZ_JOTM01000042.1"/>
</dbReference>
<dbReference type="AlphaFoldDB" id="A0A073K693"/>
<dbReference type="EMBL" id="JOTM01000042">
    <property type="protein sequence ID" value="KEK22061.1"/>
    <property type="molecule type" value="Genomic_DNA"/>
</dbReference>
<evidence type="ECO:0000313" key="2">
    <source>
        <dbReference type="Proteomes" id="UP000027778"/>
    </source>
</evidence>
<dbReference type="STRING" id="574375.AZF08_21825"/>
<comment type="caution">
    <text evidence="1">The sequence shown here is derived from an EMBL/GenBank/DDBJ whole genome shotgun (WGS) entry which is preliminary data.</text>
</comment>
<name>A0A073K693_9BACI</name>
<dbReference type="Proteomes" id="UP000027778">
    <property type="component" value="Unassembled WGS sequence"/>
</dbReference>
<sequence length="64" mass="7675">MERKINKMMRDLQFLMKHGQIGMDLTDFKYQELLFGALEITGKKFATEIYENTLILKLRYSKKN</sequence>
<reference evidence="1 2" key="1">
    <citation type="submission" date="2014-06" db="EMBL/GenBank/DDBJ databases">
        <title>Draft genome sequence of Bacillus gaemokensis JCM 15801 (MCCC 1A00707).</title>
        <authorList>
            <person name="Lai Q."/>
            <person name="Liu Y."/>
            <person name="Shao Z."/>
        </authorList>
    </citation>
    <scope>NUCLEOTIDE SEQUENCE [LARGE SCALE GENOMIC DNA]</scope>
    <source>
        <strain evidence="1 2">JCM 15801</strain>
    </source>
</reference>
<dbReference type="OrthoDB" id="2942235at2"/>